<accession>A0ABZ0IV38</accession>
<dbReference type="PANTHER" id="PTHR34220:SF7">
    <property type="entry name" value="SENSOR HISTIDINE KINASE YPDA"/>
    <property type="match status" value="1"/>
</dbReference>
<dbReference type="GO" id="GO:0016301">
    <property type="term" value="F:kinase activity"/>
    <property type="evidence" value="ECO:0007669"/>
    <property type="project" value="UniProtKB-KW"/>
</dbReference>
<dbReference type="EMBL" id="CP136051">
    <property type="protein sequence ID" value="WOK08471.1"/>
    <property type="molecule type" value="Genomic_DNA"/>
</dbReference>
<dbReference type="Pfam" id="PF06580">
    <property type="entry name" value="His_kinase"/>
    <property type="match status" value="1"/>
</dbReference>
<feature type="domain" description="Signal transduction histidine kinase internal region" evidence="2">
    <location>
        <begin position="156"/>
        <end position="232"/>
    </location>
</feature>
<dbReference type="Gene3D" id="3.30.565.10">
    <property type="entry name" value="Histidine kinase-like ATPase, C-terminal domain"/>
    <property type="match status" value="1"/>
</dbReference>
<dbReference type="RefSeq" id="WP_317491111.1">
    <property type="nucleotide sequence ID" value="NZ_CP136051.1"/>
</dbReference>
<dbReference type="InterPro" id="IPR050640">
    <property type="entry name" value="Bact_2-comp_sensor_kinase"/>
</dbReference>
<dbReference type="PANTHER" id="PTHR34220">
    <property type="entry name" value="SENSOR HISTIDINE KINASE YPDA"/>
    <property type="match status" value="1"/>
</dbReference>
<keyword evidence="1" id="KW-0812">Transmembrane</keyword>
<keyword evidence="3" id="KW-0808">Transferase</keyword>
<dbReference type="InterPro" id="IPR036890">
    <property type="entry name" value="HATPase_C_sf"/>
</dbReference>
<gene>
    <name evidence="3" type="ORF">RT717_07445</name>
</gene>
<dbReference type="InterPro" id="IPR010559">
    <property type="entry name" value="Sig_transdc_His_kin_internal"/>
</dbReference>
<reference evidence="3 4" key="1">
    <citation type="journal article" date="2023" name="Microbiol. Resour. Announc.">
        <title>Complete Genome Sequence of Imperialibacter roseus strain P4T.</title>
        <authorList>
            <person name="Tizabi D.R."/>
            <person name="Bachvaroff T."/>
            <person name="Hill R.T."/>
        </authorList>
    </citation>
    <scope>NUCLEOTIDE SEQUENCE [LARGE SCALE GENOMIC DNA]</scope>
    <source>
        <strain evidence="3 4">P4T</strain>
    </source>
</reference>
<name>A0ABZ0IV38_9BACT</name>
<feature type="transmembrane region" description="Helical" evidence="1">
    <location>
        <begin position="45"/>
        <end position="64"/>
    </location>
</feature>
<dbReference type="Proteomes" id="UP001302349">
    <property type="component" value="Chromosome"/>
</dbReference>
<keyword evidence="1" id="KW-1133">Transmembrane helix</keyword>
<keyword evidence="1" id="KW-0472">Membrane</keyword>
<sequence length="342" mass="39358">MAIIETNGKNLRILLHFGVWFILFFFPVFVFYGDTLDISIVARRTWAPMGFSVIIFYVNYFIFIEKFIFDRKGLRFIVSNILLVAVCIFLHSQIREIFFESHDRPHSSSFKIFSVYWESITAIITIGLSMAVRMTQRWIESENLRRNSENAQLHSELTYLQYQLQPHFFFNSLNNIYSLVDSSPEKAKETIHSLAKLMRYMLYEAKEGKVSLVKEVEFLEKFIDLMEIRLPANIKVKKNFSKVQEGATITPLLFLPLVENAFKHGASGSAKGVIEFELAMAEGEVTFTVANPNLPKTIDDKSGSGIGLVNLEKRLDLMYAGKYSIEHNVADGIYKTELKIKL</sequence>
<evidence type="ECO:0000313" key="3">
    <source>
        <dbReference type="EMBL" id="WOK08471.1"/>
    </source>
</evidence>
<protein>
    <submittedName>
        <fullName evidence="3">Sensor histidine kinase</fullName>
    </submittedName>
</protein>
<keyword evidence="3" id="KW-0418">Kinase</keyword>
<keyword evidence="4" id="KW-1185">Reference proteome</keyword>
<organism evidence="3 4">
    <name type="scientific">Imperialibacter roseus</name>
    <dbReference type="NCBI Taxonomy" id="1324217"/>
    <lineage>
        <taxon>Bacteria</taxon>
        <taxon>Pseudomonadati</taxon>
        <taxon>Bacteroidota</taxon>
        <taxon>Cytophagia</taxon>
        <taxon>Cytophagales</taxon>
        <taxon>Flammeovirgaceae</taxon>
        <taxon>Imperialibacter</taxon>
    </lineage>
</organism>
<evidence type="ECO:0000256" key="1">
    <source>
        <dbReference type="SAM" id="Phobius"/>
    </source>
</evidence>
<feature type="transmembrane region" description="Helical" evidence="1">
    <location>
        <begin position="114"/>
        <end position="132"/>
    </location>
</feature>
<feature type="transmembrane region" description="Helical" evidence="1">
    <location>
        <begin position="76"/>
        <end position="94"/>
    </location>
</feature>
<feature type="transmembrane region" description="Helical" evidence="1">
    <location>
        <begin position="12"/>
        <end position="33"/>
    </location>
</feature>
<proteinExistence type="predicted"/>
<evidence type="ECO:0000259" key="2">
    <source>
        <dbReference type="Pfam" id="PF06580"/>
    </source>
</evidence>
<evidence type="ECO:0000313" key="4">
    <source>
        <dbReference type="Proteomes" id="UP001302349"/>
    </source>
</evidence>
<dbReference type="SUPFAM" id="SSF55874">
    <property type="entry name" value="ATPase domain of HSP90 chaperone/DNA topoisomerase II/histidine kinase"/>
    <property type="match status" value="1"/>
</dbReference>